<dbReference type="EMBL" id="CAJVCH010070258">
    <property type="protein sequence ID" value="CAG7720387.1"/>
    <property type="molecule type" value="Genomic_DNA"/>
</dbReference>
<organism evidence="1 2">
    <name type="scientific">Allacma fusca</name>
    <dbReference type="NCBI Taxonomy" id="39272"/>
    <lineage>
        <taxon>Eukaryota</taxon>
        <taxon>Metazoa</taxon>
        <taxon>Ecdysozoa</taxon>
        <taxon>Arthropoda</taxon>
        <taxon>Hexapoda</taxon>
        <taxon>Collembola</taxon>
        <taxon>Symphypleona</taxon>
        <taxon>Sminthuridae</taxon>
        <taxon>Allacma</taxon>
    </lineage>
</organism>
<keyword evidence="2" id="KW-1185">Reference proteome</keyword>
<reference evidence="1" key="1">
    <citation type="submission" date="2021-06" db="EMBL/GenBank/DDBJ databases">
        <authorList>
            <person name="Hodson N. C."/>
            <person name="Mongue J. A."/>
            <person name="Jaron S. K."/>
        </authorList>
    </citation>
    <scope>NUCLEOTIDE SEQUENCE</scope>
</reference>
<protein>
    <recommendedName>
        <fullName evidence="3">EF-hand domain-containing protein</fullName>
    </recommendedName>
</protein>
<gene>
    <name evidence="1" type="ORF">AFUS01_LOCUS9666</name>
</gene>
<feature type="non-terminal residue" evidence="1">
    <location>
        <position position="1"/>
    </location>
</feature>
<comment type="caution">
    <text evidence="1">The sequence shown here is derived from an EMBL/GenBank/DDBJ whole genome shotgun (WGS) entry which is preliminary data.</text>
</comment>
<sequence>YIESCNIKYFFQGFDRVNIGHVSRQQFKQTLSMLNYDFTPDELEAMSVK</sequence>
<feature type="non-terminal residue" evidence="1">
    <location>
        <position position="49"/>
    </location>
</feature>
<name>A0A8J2JKQ6_9HEXA</name>
<dbReference type="OrthoDB" id="272072at2759"/>
<dbReference type="Proteomes" id="UP000708208">
    <property type="component" value="Unassembled WGS sequence"/>
</dbReference>
<proteinExistence type="predicted"/>
<evidence type="ECO:0000313" key="2">
    <source>
        <dbReference type="Proteomes" id="UP000708208"/>
    </source>
</evidence>
<dbReference type="AlphaFoldDB" id="A0A8J2JKQ6"/>
<accession>A0A8J2JKQ6</accession>
<evidence type="ECO:0008006" key="3">
    <source>
        <dbReference type="Google" id="ProtNLM"/>
    </source>
</evidence>
<evidence type="ECO:0000313" key="1">
    <source>
        <dbReference type="EMBL" id="CAG7720387.1"/>
    </source>
</evidence>